<evidence type="ECO:0000256" key="6">
    <source>
        <dbReference type="ARBA" id="ARBA00023136"/>
    </source>
</evidence>
<dbReference type="EMBL" id="GL883113">
    <property type="protein sequence ID" value="EGG05325.1"/>
    <property type="molecule type" value="Genomic_DNA"/>
</dbReference>
<reference evidence="10" key="1">
    <citation type="journal article" date="2011" name="Proc. Natl. Acad. Sci. U.S.A.">
        <title>Obligate biotrophy features unraveled by the genomic analysis of rust fungi.</title>
        <authorList>
            <person name="Duplessis S."/>
            <person name="Cuomo C.A."/>
            <person name="Lin Y.-C."/>
            <person name="Aerts A."/>
            <person name="Tisserant E."/>
            <person name="Veneault-Fourrey C."/>
            <person name="Joly D.L."/>
            <person name="Hacquard S."/>
            <person name="Amselem J."/>
            <person name="Cantarel B.L."/>
            <person name="Chiu R."/>
            <person name="Coutinho P.M."/>
            <person name="Feau N."/>
            <person name="Field M."/>
            <person name="Frey P."/>
            <person name="Gelhaye E."/>
            <person name="Goldberg J."/>
            <person name="Grabherr M.G."/>
            <person name="Kodira C.D."/>
            <person name="Kohler A."/>
            <person name="Kuees U."/>
            <person name="Lindquist E.A."/>
            <person name="Lucas S.M."/>
            <person name="Mago R."/>
            <person name="Mauceli E."/>
            <person name="Morin E."/>
            <person name="Murat C."/>
            <person name="Pangilinan J.L."/>
            <person name="Park R."/>
            <person name="Pearson M."/>
            <person name="Quesneville H."/>
            <person name="Rouhier N."/>
            <person name="Sakthikumar S."/>
            <person name="Salamov A.A."/>
            <person name="Schmutz J."/>
            <person name="Selles B."/>
            <person name="Shapiro H."/>
            <person name="Tanguay P."/>
            <person name="Tuskan G.A."/>
            <person name="Henrissat B."/>
            <person name="Van de Peer Y."/>
            <person name="Rouze P."/>
            <person name="Ellis J.G."/>
            <person name="Dodds P.N."/>
            <person name="Schein J.E."/>
            <person name="Zhong S."/>
            <person name="Hamelin R.C."/>
            <person name="Grigoriev I.V."/>
            <person name="Szabo L.J."/>
            <person name="Martin F."/>
        </authorList>
    </citation>
    <scope>NUCLEOTIDE SEQUENCE [LARGE SCALE GENOMIC DNA]</scope>
    <source>
        <strain evidence="10">98AG31 / pathotype 3-4-7</strain>
    </source>
</reference>
<keyword evidence="5 8" id="KW-1133">Transmembrane helix</keyword>
<dbReference type="GO" id="GO:0016192">
    <property type="term" value="P:vesicle-mediated transport"/>
    <property type="evidence" value="ECO:0007669"/>
    <property type="project" value="InterPro"/>
</dbReference>
<feature type="transmembrane region" description="Helical" evidence="8">
    <location>
        <begin position="80"/>
        <end position="104"/>
    </location>
</feature>
<name>F4RQN0_MELLP</name>
<organism evidence="10">
    <name type="scientific">Melampsora larici-populina (strain 98AG31 / pathotype 3-4-7)</name>
    <name type="common">Poplar leaf rust fungus</name>
    <dbReference type="NCBI Taxonomy" id="747676"/>
    <lineage>
        <taxon>Eukaryota</taxon>
        <taxon>Fungi</taxon>
        <taxon>Dikarya</taxon>
        <taxon>Basidiomycota</taxon>
        <taxon>Pucciniomycotina</taxon>
        <taxon>Pucciniomycetes</taxon>
        <taxon>Pucciniales</taxon>
        <taxon>Melampsoraceae</taxon>
        <taxon>Melampsora</taxon>
    </lineage>
</organism>
<dbReference type="FunCoup" id="F4RQN0">
    <property type="interactions" value="199"/>
</dbReference>
<evidence type="ECO:0000256" key="2">
    <source>
        <dbReference type="ARBA" id="ARBA00022448"/>
    </source>
</evidence>
<dbReference type="GO" id="GO:0000139">
    <property type="term" value="C:Golgi membrane"/>
    <property type="evidence" value="ECO:0007669"/>
    <property type="project" value="UniProtKB-SubCell"/>
</dbReference>
<dbReference type="VEuPathDB" id="FungiDB:MELLADRAFT_36798"/>
<proteinExistence type="inferred from homology"/>
<keyword evidence="4 8" id="KW-0653">Protein transport</keyword>
<dbReference type="STRING" id="747676.F4RQN0"/>
<evidence type="ECO:0000256" key="1">
    <source>
        <dbReference type="ARBA" id="ARBA00004141"/>
    </source>
</evidence>
<dbReference type="PANTHER" id="PTHR23137">
    <property type="entry name" value="VESICLE TRANSPORT PROTEIN-RELATED"/>
    <property type="match status" value="1"/>
</dbReference>
<feature type="transmembrane region" description="Helical" evidence="8">
    <location>
        <begin position="144"/>
        <end position="162"/>
    </location>
</feature>
<dbReference type="Proteomes" id="UP000001072">
    <property type="component" value="Unassembled WGS sequence"/>
</dbReference>
<comment type="subcellular location">
    <subcellularLocation>
        <location evidence="8">Golgi apparatus membrane</location>
        <topology evidence="8">Multi-pass membrane protein</topology>
    </subcellularLocation>
    <subcellularLocation>
        <location evidence="1">Membrane</location>
        <topology evidence="1">Multi-pass membrane protein</topology>
    </subcellularLocation>
</comment>
<dbReference type="AlphaFoldDB" id="F4RQN0"/>
<dbReference type="InterPro" id="IPR011691">
    <property type="entry name" value="Vesicle_transpt_SFT2"/>
</dbReference>
<keyword evidence="3 8" id="KW-0812">Transmembrane</keyword>
<sequence length="213" mass="23623">MPTSTPKPNTNPESNFRTQLTGFKWARGVTDDSNNTQSTANSNLFSRFTGSISGYVPLRSNERSNEEEAYYALSRWERTIGFLFCIAGASVCFLIAFLTLPLLAFKPRKFAVAFSLGSLLFMIGFMILQGPIQHFQHIFSVQRLPFTLSYLISLLATFYFAIGLHSYLGTLIAGIVQVIALISYFVAYFPGGLTTLKFMGSMGLRGATSYLPI</sequence>
<gene>
    <name evidence="9" type="ORF">MELLADRAFT_36798</name>
</gene>
<feature type="transmembrane region" description="Helical" evidence="8">
    <location>
        <begin position="110"/>
        <end position="132"/>
    </location>
</feature>
<dbReference type="OrthoDB" id="660759at2759"/>
<evidence type="ECO:0000256" key="4">
    <source>
        <dbReference type="ARBA" id="ARBA00022927"/>
    </source>
</evidence>
<dbReference type="InParanoid" id="F4RQN0"/>
<keyword evidence="2 8" id="KW-0813">Transport</keyword>
<accession>F4RQN0</accession>
<dbReference type="GeneID" id="18927582"/>
<keyword evidence="6 8" id="KW-0472">Membrane</keyword>
<evidence type="ECO:0000313" key="10">
    <source>
        <dbReference type="Proteomes" id="UP000001072"/>
    </source>
</evidence>
<dbReference type="Pfam" id="PF04178">
    <property type="entry name" value="Got1"/>
    <property type="match status" value="1"/>
</dbReference>
<dbReference type="InterPro" id="IPR007305">
    <property type="entry name" value="Vesicle_transpt_Got1/SFT2"/>
</dbReference>
<dbReference type="HOGENOM" id="CLU_099529_3_0_1"/>
<comment type="similarity">
    <text evidence="7 8">Belongs to the SFT2 family.</text>
</comment>
<evidence type="ECO:0000256" key="3">
    <source>
        <dbReference type="ARBA" id="ARBA00022692"/>
    </source>
</evidence>
<evidence type="ECO:0000256" key="5">
    <source>
        <dbReference type="ARBA" id="ARBA00022989"/>
    </source>
</evidence>
<evidence type="ECO:0000313" key="9">
    <source>
        <dbReference type="EMBL" id="EGG05325.1"/>
    </source>
</evidence>
<dbReference type="KEGG" id="mlr:MELLADRAFT_36798"/>
<feature type="transmembrane region" description="Helical" evidence="8">
    <location>
        <begin position="168"/>
        <end position="189"/>
    </location>
</feature>
<dbReference type="eggNOG" id="KOG2887">
    <property type="taxonomic scope" value="Eukaryota"/>
</dbReference>
<keyword evidence="8" id="KW-0333">Golgi apparatus</keyword>
<dbReference type="RefSeq" id="XP_007411247.1">
    <property type="nucleotide sequence ID" value="XM_007411185.1"/>
</dbReference>
<evidence type="ECO:0000256" key="8">
    <source>
        <dbReference type="RuleBase" id="RU363111"/>
    </source>
</evidence>
<comment type="function">
    <text evidence="8">Nonessential protein required for the fusion of transport vesicles derived from the endocytic pathway with the Golgi complex.</text>
</comment>
<keyword evidence="10" id="KW-1185">Reference proteome</keyword>
<dbReference type="PANTHER" id="PTHR23137:SF36">
    <property type="entry name" value="VESICLE TRANSPORT PROTEIN SFT2C"/>
    <property type="match status" value="1"/>
</dbReference>
<evidence type="ECO:0000256" key="7">
    <source>
        <dbReference type="ARBA" id="ARBA00025800"/>
    </source>
</evidence>
<protein>
    <recommendedName>
        <fullName evidence="8">Protein transport protein SFT2</fullName>
    </recommendedName>
</protein>
<dbReference type="GO" id="GO:0015031">
    <property type="term" value="P:protein transport"/>
    <property type="evidence" value="ECO:0007669"/>
    <property type="project" value="UniProtKB-KW"/>
</dbReference>